<dbReference type="Pfam" id="PF00107">
    <property type="entry name" value="ADH_zinc_N"/>
    <property type="match status" value="1"/>
</dbReference>
<dbReference type="OrthoDB" id="5407715at2759"/>
<dbReference type="EMBL" id="KZ613949">
    <property type="protein sequence ID" value="PMD37549.1"/>
    <property type="molecule type" value="Genomic_DNA"/>
</dbReference>
<feature type="domain" description="Alcohol dehydrogenase-like C-terminal" evidence="1">
    <location>
        <begin position="188"/>
        <end position="324"/>
    </location>
</feature>
<dbReference type="InterPro" id="IPR013149">
    <property type="entry name" value="ADH-like_C"/>
</dbReference>
<evidence type="ECO:0000259" key="1">
    <source>
        <dbReference type="Pfam" id="PF00107"/>
    </source>
</evidence>
<dbReference type="InterPro" id="IPR051397">
    <property type="entry name" value="Zn-ADH-like_protein"/>
</dbReference>
<dbReference type="PANTHER" id="PTHR43677">
    <property type="entry name" value="SHORT-CHAIN DEHYDROGENASE/REDUCTASE"/>
    <property type="match status" value="1"/>
</dbReference>
<dbReference type="Gene3D" id="3.90.180.10">
    <property type="entry name" value="Medium-chain alcohol dehydrogenases, catalytic domain"/>
    <property type="match status" value="1"/>
</dbReference>
<dbReference type="InterPro" id="IPR011032">
    <property type="entry name" value="GroES-like_sf"/>
</dbReference>
<organism evidence="3 4">
    <name type="scientific">Hyaloscypha variabilis (strain UAMH 11265 / GT02V1 / F)</name>
    <name type="common">Meliniomyces variabilis</name>
    <dbReference type="NCBI Taxonomy" id="1149755"/>
    <lineage>
        <taxon>Eukaryota</taxon>
        <taxon>Fungi</taxon>
        <taxon>Dikarya</taxon>
        <taxon>Ascomycota</taxon>
        <taxon>Pezizomycotina</taxon>
        <taxon>Leotiomycetes</taxon>
        <taxon>Helotiales</taxon>
        <taxon>Hyaloscyphaceae</taxon>
        <taxon>Hyaloscypha</taxon>
        <taxon>Hyaloscypha variabilis</taxon>
    </lineage>
</organism>
<dbReference type="STRING" id="1149755.A0A2J6RGB0"/>
<dbReference type="Gene3D" id="3.40.50.720">
    <property type="entry name" value="NAD(P)-binding Rossmann-like Domain"/>
    <property type="match status" value="1"/>
</dbReference>
<keyword evidence="4" id="KW-1185">Reference proteome</keyword>
<dbReference type="AlphaFoldDB" id="A0A2J6RGB0"/>
<dbReference type="GO" id="GO:0005739">
    <property type="term" value="C:mitochondrion"/>
    <property type="evidence" value="ECO:0007669"/>
    <property type="project" value="TreeGrafter"/>
</dbReference>
<evidence type="ECO:0000259" key="2">
    <source>
        <dbReference type="Pfam" id="PF08240"/>
    </source>
</evidence>
<dbReference type="InterPro" id="IPR013154">
    <property type="entry name" value="ADH-like_N"/>
</dbReference>
<evidence type="ECO:0000313" key="4">
    <source>
        <dbReference type="Proteomes" id="UP000235786"/>
    </source>
</evidence>
<evidence type="ECO:0000313" key="3">
    <source>
        <dbReference type="EMBL" id="PMD37549.1"/>
    </source>
</evidence>
<feature type="domain" description="Alcohol dehydrogenase-like N-terminal" evidence="2">
    <location>
        <begin position="31"/>
        <end position="138"/>
    </location>
</feature>
<accession>A0A2J6RGB0</accession>
<proteinExistence type="predicted"/>
<protein>
    <submittedName>
        <fullName evidence="3">Isopropanol dehydrogenase</fullName>
    </submittedName>
</protein>
<dbReference type="PANTHER" id="PTHR43677:SF4">
    <property type="entry name" value="QUINONE OXIDOREDUCTASE-LIKE PROTEIN 2"/>
    <property type="match status" value="1"/>
</dbReference>
<dbReference type="SUPFAM" id="SSF50129">
    <property type="entry name" value="GroES-like"/>
    <property type="match status" value="1"/>
</dbReference>
<name>A0A2J6RGB0_HYAVF</name>
<reference evidence="3 4" key="1">
    <citation type="submission" date="2016-04" db="EMBL/GenBank/DDBJ databases">
        <title>A degradative enzymes factory behind the ericoid mycorrhizal symbiosis.</title>
        <authorList>
            <consortium name="DOE Joint Genome Institute"/>
            <person name="Martino E."/>
            <person name="Morin E."/>
            <person name="Grelet G."/>
            <person name="Kuo A."/>
            <person name="Kohler A."/>
            <person name="Daghino S."/>
            <person name="Barry K."/>
            <person name="Choi C."/>
            <person name="Cichocki N."/>
            <person name="Clum A."/>
            <person name="Copeland A."/>
            <person name="Hainaut M."/>
            <person name="Haridas S."/>
            <person name="Labutti K."/>
            <person name="Lindquist E."/>
            <person name="Lipzen A."/>
            <person name="Khouja H.-R."/>
            <person name="Murat C."/>
            <person name="Ohm R."/>
            <person name="Olson A."/>
            <person name="Spatafora J."/>
            <person name="Veneault-Fourrey C."/>
            <person name="Henrissat B."/>
            <person name="Grigoriev I."/>
            <person name="Martin F."/>
            <person name="Perotto S."/>
        </authorList>
    </citation>
    <scope>NUCLEOTIDE SEQUENCE [LARGE SCALE GENOMIC DNA]</scope>
    <source>
        <strain evidence="3 4">F</strain>
    </source>
</reference>
<dbReference type="Proteomes" id="UP000235786">
    <property type="component" value="Unassembled WGS sequence"/>
</dbReference>
<dbReference type="Pfam" id="PF08240">
    <property type="entry name" value="ADH_N"/>
    <property type="match status" value="1"/>
</dbReference>
<dbReference type="SUPFAM" id="SSF51735">
    <property type="entry name" value="NAD(P)-binding Rossmann-fold domains"/>
    <property type="match status" value="1"/>
</dbReference>
<gene>
    <name evidence="3" type="ORF">L207DRAFT_493024</name>
</gene>
<sequence>MSTQRALVLHSKDTPLSLDTVPIPTAVPGSIVIKVLSTYILSYLSSVLDGTLPYSLALPLTPGANTIGRIHAVGPDATVLKPGQLVFCDYTVSARDDTDSAILMGSHGGAAMKLMQGEWRNGSFAEFAKFPLENVFLLDEEVLCGRMGYSVEDLCAMPAYLTPFGGLSEINLLPGETIIIAPATGRFGGGAVTTALAMGATVVACGRNESTLSALKKTFGHTGRLETIILTGDVKTDTAAMIAASRNKGKGADAYLDFSPPAAAKSTHIAAAMAALRPFGRACFMGGISGKVEIDYLSLMLKSLRIQGRFMYSREMVVRFIKMVEKGNLRLGEEATGMRTVGRFGLENIYEGIELAGREKGWGKQVLLMP</sequence>
<dbReference type="GO" id="GO:0016491">
    <property type="term" value="F:oxidoreductase activity"/>
    <property type="evidence" value="ECO:0007669"/>
    <property type="project" value="TreeGrafter"/>
</dbReference>
<dbReference type="InterPro" id="IPR036291">
    <property type="entry name" value="NAD(P)-bd_dom_sf"/>
</dbReference>